<dbReference type="Pfam" id="PF12870">
    <property type="entry name" value="DUF4878"/>
    <property type="match status" value="1"/>
</dbReference>
<dbReference type="Gene3D" id="3.10.450.50">
    <property type="match status" value="1"/>
</dbReference>
<comment type="caution">
    <text evidence="2">The sequence shown here is derived from an EMBL/GenBank/DDBJ whole genome shotgun (WGS) entry which is preliminary data.</text>
</comment>
<accession>A0A2T5PAU6</accession>
<dbReference type="InterPro" id="IPR024267">
    <property type="entry name" value="DUF4878"/>
</dbReference>
<keyword evidence="3" id="KW-1185">Reference proteome</keyword>
<evidence type="ECO:0000313" key="2">
    <source>
        <dbReference type="EMBL" id="PTU74856.1"/>
    </source>
</evidence>
<evidence type="ECO:0000313" key="3">
    <source>
        <dbReference type="Proteomes" id="UP000244064"/>
    </source>
</evidence>
<feature type="domain" description="DUF4878" evidence="1">
    <location>
        <begin position="23"/>
        <end position="131"/>
    </location>
</feature>
<name>A0A2T5PAU6_9PSED</name>
<evidence type="ECO:0000259" key="1">
    <source>
        <dbReference type="Pfam" id="PF12870"/>
    </source>
</evidence>
<dbReference type="EMBL" id="QASN01000014">
    <property type="protein sequence ID" value="PTU74856.1"/>
    <property type="molecule type" value="Genomic_DNA"/>
</dbReference>
<organism evidence="2 3">
    <name type="scientific">Pseudomonas mangrovi</name>
    <dbReference type="NCBI Taxonomy" id="2161748"/>
    <lineage>
        <taxon>Bacteria</taxon>
        <taxon>Pseudomonadati</taxon>
        <taxon>Pseudomonadota</taxon>
        <taxon>Gammaproteobacteria</taxon>
        <taxon>Pseudomonadales</taxon>
        <taxon>Pseudomonadaceae</taxon>
        <taxon>Pseudomonas</taxon>
    </lineage>
</organism>
<dbReference type="RefSeq" id="WP_108106756.1">
    <property type="nucleotide sequence ID" value="NZ_QASN01000014.1"/>
</dbReference>
<gene>
    <name evidence="2" type="ORF">DBO85_08105</name>
</gene>
<sequence length="133" mass="14434">MQSLKNWFALVVVSLVLVGCSSSNEPEQVAVAFTKAAYSGDIDTLMDLVELPEELEDGQKDMMRGKLQMMLAPASAMAAEKGGIDEIEAGTASYNDDKTSASVPVTVTFKKNDEKTTEQVKLTKVDGDWKIKL</sequence>
<reference evidence="2 3" key="1">
    <citation type="submission" date="2018-04" db="EMBL/GenBank/DDBJ databases">
        <title>Pseudomonas sp. nov., isolated from mangrove soil.</title>
        <authorList>
            <person name="Chen C."/>
        </authorList>
    </citation>
    <scope>NUCLEOTIDE SEQUENCE [LARGE SCALE GENOMIC DNA]</scope>
    <source>
        <strain evidence="2 3">TC-11</strain>
    </source>
</reference>
<protein>
    <recommendedName>
        <fullName evidence="1">DUF4878 domain-containing protein</fullName>
    </recommendedName>
</protein>
<dbReference type="AlphaFoldDB" id="A0A2T5PAU6"/>
<dbReference type="OrthoDB" id="6887377at2"/>
<dbReference type="PROSITE" id="PS51257">
    <property type="entry name" value="PROKAR_LIPOPROTEIN"/>
    <property type="match status" value="1"/>
</dbReference>
<proteinExistence type="predicted"/>
<dbReference type="Proteomes" id="UP000244064">
    <property type="component" value="Unassembled WGS sequence"/>
</dbReference>